<accession>A0AAW5R4Z1</accession>
<dbReference type="SUPFAM" id="SSF55347">
    <property type="entry name" value="Glyceraldehyde-3-phosphate dehydrogenase-like, C-terminal domain"/>
    <property type="match status" value="1"/>
</dbReference>
<proteinExistence type="predicted"/>
<dbReference type="PANTHER" id="PTHR43377:SF1">
    <property type="entry name" value="BILIVERDIN REDUCTASE A"/>
    <property type="match status" value="1"/>
</dbReference>
<evidence type="ECO:0000313" key="4">
    <source>
        <dbReference type="Proteomes" id="UP001320898"/>
    </source>
</evidence>
<sequence length="327" mass="35756">MTGIMQLPIRTAVVGLGYFGRFHARHYAANDKANLVAVCDADSARAEEIAAEFGGAPVTDYRQLPGQVDAVSIAVPTSKHYEVARFFIENGVHVLIEKPITESVSDADTLVKLAEKHGVVVQVGHIERFSAAFKALAEKVSRPLFIESRRISPWKPRATDVDVVLDLMIHDIDLVLGLVDSPVETLQALGAPVLNSSEDIANARITFENGTVADITASRIAGHTERKLRMFQLDNYLICDFADHQVTRFTRNPEAAADGPDAISMESWDIAREDSLGNEIAEFLECVETGRRPTVDGRVGREALNVATMITDSIRSHRARVEAKLAG</sequence>
<protein>
    <submittedName>
        <fullName evidence="3">Gfo/Idh/MocA family oxidoreductase</fullName>
    </submittedName>
</protein>
<dbReference type="EMBL" id="JALIDZ010000012">
    <property type="protein sequence ID" value="MCT8974467.1"/>
    <property type="molecule type" value="Genomic_DNA"/>
</dbReference>
<dbReference type="PANTHER" id="PTHR43377">
    <property type="entry name" value="BILIVERDIN REDUCTASE A"/>
    <property type="match status" value="1"/>
</dbReference>
<dbReference type="InterPro" id="IPR036291">
    <property type="entry name" value="NAD(P)-bd_dom_sf"/>
</dbReference>
<dbReference type="InterPro" id="IPR000683">
    <property type="entry name" value="Gfo/Idh/MocA-like_OxRdtase_N"/>
</dbReference>
<dbReference type="Pfam" id="PF22725">
    <property type="entry name" value="GFO_IDH_MocA_C3"/>
    <property type="match status" value="1"/>
</dbReference>
<dbReference type="GO" id="GO:0000166">
    <property type="term" value="F:nucleotide binding"/>
    <property type="evidence" value="ECO:0007669"/>
    <property type="project" value="InterPro"/>
</dbReference>
<dbReference type="Pfam" id="PF01408">
    <property type="entry name" value="GFO_IDH_MocA"/>
    <property type="match status" value="1"/>
</dbReference>
<name>A0AAW5R4Z1_9HYPH</name>
<organism evidence="3 4">
    <name type="scientific">Microbaculum marinisediminis</name>
    <dbReference type="NCBI Taxonomy" id="2931392"/>
    <lineage>
        <taxon>Bacteria</taxon>
        <taxon>Pseudomonadati</taxon>
        <taxon>Pseudomonadota</taxon>
        <taxon>Alphaproteobacteria</taxon>
        <taxon>Hyphomicrobiales</taxon>
        <taxon>Tepidamorphaceae</taxon>
        <taxon>Microbaculum</taxon>
    </lineage>
</organism>
<feature type="domain" description="GFO/IDH/MocA-like oxidoreductase" evidence="2">
    <location>
        <begin position="159"/>
        <end position="225"/>
    </location>
</feature>
<dbReference type="InterPro" id="IPR051450">
    <property type="entry name" value="Gfo/Idh/MocA_Oxidoreductases"/>
</dbReference>
<dbReference type="Gene3D" id="3.30.360.10">
    <property type="entry name" value="Dihydrodipicolinate Reductase, domain 2"/>
    <property type="match status" value="1"/>
</dbReference>
<evidence type="ECO:0000259" key="1">
    <source>
        <dbReference type="Pfam" id="PF01408"/>
    </source>
</evidence>
<dbReference type="Proteomes" id="UP001320898">
    <property type="component" value="Unassembled WGS sequence"/>
</dbReference>
<feature type="domain" description="Gfo/Idh/MocA-like oxidoreductase N-terminal" evidence="1">
    <location>
        <begin position="9"/>
        <end position="125"/>
    </location>
</feature>
<dbReference type="Gene3D" id="3.40.50.720">
    <property type="entry name" value="NAD(P)-binding Rossmann-like Domain"/>
    <property type="match status" value="1"/>
</dbReference>
<gene>
    <name evidence="3" type="ORF">MUB46_21585</name>
</gene>
<dbReference type="AlphaFoldDB" id="A0AAW5R4Z1"/>
<comment type="caution">
    <text evidence="3">The sequence shown here is derived from an EMBL/GenBank/DDBJ whole genome shotgun (WGS) entry which is preliminary data.</text>
</comment>
<dbReference type="RefSeq" id="WP_261618052.1">
    <property type="nucleotide sequence ID" value="NZ_JALIDZ010000012.1"/>
</dbReference>
<keyword evidence="4" id="KW-1185">Reference proteome</keyword>
<reference evidence="3 4" key="1">
    <citation type="submission" date="2022-04" db="EMBL/GenBank/DDBJ databases">
        <authorList>
            <person name="Ye Y.-Q."/>
            <person name="Du Z.-J."/>
        </authorList>
    </citation>
    <scope>NUCLEOTIDE SEQUENCE [LARGE SCALE GENOMIC DNA]</scope>
    <source>
        <strain evidence="3 4">A6E488</strain>
    </source>
</reference>
<dbReference type="InterPro" id="IPR055170">
    <property type="entry name" value="GFO_IDH_MocA-like_dom"/>
</dbReference>
<evidence type="ECO:0000259" key="2">
    <source>
        <dbReference type="Pfam" id="PF22725"/>
    </source>
</evidence>
<dbReference type="SUPFAM" id="SSF51735">
    <property type="entry name" value="NAD(P)-binding Rossmann-fold domains"/>
    <property type="match status" value="1"/>
</dbReference>
<evidence type="ECO:0000313" key="3">
    <source>
        <dbReference type="EMBL" id="MCT8974467.1"/>
    </source>
</evidence>